<evidence type="ECO:0000313" key="5">
    <source>
        <dbReference type="EMBL" id="CAB4211599.1"/>
    </source>
</evidence>
<evidence type="ECO:0000313" key="2">
    <source>
        <dbReference type="EMBL" id="CAB4170940.1"/>
    </source>
</evidence>
<dbReference type="InterPro" id="IPR055245">
    <property type="entry name" value="HTH_proteobacteria"/>
</dbReference>
<dbReference type="EMBL" id="LR797375">
    <property type="protein sequence ID" value="CAB4211599.1"/>
    <property type="molecule type" value="Genomic_DNA"/>
</dbReference>
<organism evidence="6">
    <name type="scientific">uncultured Caudovirales phage</name>
    <dbReference type="NCBI Taxonomy" id="2100421"/>
    <lineage>
        <taxon>Viruses</taxon>
        <taxon>Duplodnaviria</taxon>
        <taxon>Heunggongvirae</taxon>
        <taxon>Uroviricota</taxon>
        <taxon>Caudoviricetes</taxon>
        <taxon>Peduoviridae</taxon>
        <taxon>Maltschvirus</taxon>
        <taxon>Maltschvirus maltsch</taxon>
    </lineage>
</organism>
<evidence type="ECO:0000313" key="3">
    <source>
        <dbReference type="EMBL" id="CAB4181959.1"/>
    </source>
</evidence>
<dbReference type="Pfam" id="PF14090">
    <property type="entry name" value="HTH_39"/>
    <property type="match status" value="1"/>
</dbReference>
<dbReference type="EMBL" id="LR797019">
    <property type="protein sequence ID" value="CAB4181959.1"/>
    <property type="molecule type" value="Genomic_DNA"/>
</dbReference>
<reference evidence="6" key="1">
    <citation type="submission" date="2020-05" db="EMBL/GenBank/DDBJ databases">
        <authorList>
            <person name="Chiriac C."/>
            <person name="Salcher M."/>
            <person name="Ghai R."/>
            <person name="Kavagutti S V."/>
        </authorList>
    </citation>
    <scope>NUCLEOTIDE SEQUENCE</scope>
</reference>
<dbReference type="EMBL" id="LR798454">
    <property type="protein sequence ID" value="CAB5238712.1"/>
    <property type="molecule type" value="Genomic_DNA"/>
</dbReference>
<evidence type="ECO:0000313" key="4">
    <source>
        <dbReference type="EMBL" id="CAB4197651.1"/>
    </source>
</evidence>
<evidence type="ECO:0000313" key="6">
    <source>
        <dbReference type="EMBL" id="CAB5238712.1"/>
    </source>
</evidence>
<gene>
    <name evidence="3" type="ORF">UFOVP1066_92</name>
    <name evidence="4" type="ORF">UFOVP1315_23</name>
    <name evidence="5" type="ORF">UFOVP1421_206</name>
    <name evidence="6" type="ORF">UFOVP1525_216</name>
    <name evidence="2" type="ORF">UFOVP909_179</name>
</gene>
<proteinExistence type="predicted"/>
<evidence type="ECO:0000259" key="1">
    <source>
        <dbReference type="Pfam" id="PF14090"/>
    </source>
</evidence>
<protein>
    <submittedName>
        <fullName evidence="6">Helix-turn-helix domain containing protein</fullName>
    </submittedName>
</protein>
<feature type="domain" description="Winged helix-turn-helix" evidence="1">
    <location>
        <begin position="4"/>
        <end position="45"/>
    </location>
</feature>
<name>A0A6J7XLU3_9CAUD</name>
<accession>A0A6J7XLU3</accession>
<dbReference type="EMBL" id="LR796861">
    <property type="protein sequence ID" value="CAB4170940.1"/>
    <property type="molecule type" value="Genomic_DNA"/>
</dbReference>
<sequence>MSKQELLLTHLNKGKTFTAKQIKSSFGIAHPASTIRNLREQGYCVYSNPAVVNGAEVVKYRIGRPTRAMVAIANRYAGSSVFTRTV</sequence>
<dbReference type="EMBL" id="LR797272">
    <property type="protein sequence ID" value="CAB4197651.1"/>
    <property type="molecule type" value="Genomic_DNA"/>
</dbReference>